<comment type="caution">
    <text evidence="2">The sequence shown here is derived from an EMBL/GenBank/DDBJ whole genome shotgun (WGS) entry which is preliminary data.</text>
</comment>
<dbReference type="InterPro" id="IPR041538">
    <property type="entry name" value="RavA-like_AAA_lid"/>
</dbReference>
<dbReference type="SUPFAM" id="SSF52540">
    <property type="entry name" value="P-loop containing nucleoside triphosphate hydrolases"/>
    <property type="match status" value="1"/>
</dbReference>
<sequence>MQRTKETVKKIGLIKENLSKKFLEREDIIEGILISLIANTNVLLIGPPGTGKSALVNSIVKHISNSQHFQWLLTRFTTPEEIFGPVNLKELENGKYKRNTDNKLPLADVAFLDEVFKANSAILNSLLTLINERVFYNDGGAETSPLLSVIGASNEYPEDEELGALFDRFLLRYEVDYIGEDQSFLAMLQGGVAQSKVLISIEEINELSEAAEFINIPAAVLNSLITVRQELKKEGMRPSDRRFRQCLNLLRVKALLDDRAAVEPKDLLILKDVLWEEPEQMKDVQEIILEHATDPITKMLQSFQNDANELWTYAQQGTQESIETIEKYKRILNELQDALKNNPNRESEIKPVIEQFSNALRQLTNVALGISN</sequence>
<organism evidence="2 3">
    <name type="scientific">Halalkalibacter oceani</name>
    <dbReference type="NCBI Taxonomy" id="1653776"/>
    <lineage>
        <taxon>Bacteria</taxon>
        <taxon>Bacillati</taxon>
        <taxon>Bacillota</taxon>
        <taxon>Bacilli</taxon>
        <taxon>Bacillales</taxon>
        <taxon>Bacillaceae</taxon>
        <taxon>Halalkalibacter</taxon>
    </lineage>
</organism>
<protein>
    <submittedName>
        <fullName evidence="2">AAA family ATPase</fullName>
    </submittedName>
</protein>
<dbReference type="InterPro" id="IPR027417">
    <property type="entry name" value="P-loop_NTPase"/>
</dbReference>
<dbReference type="InterPro" id="IPR045427">
    <property type="entry name" value="MoxR"/>
</dbReference>
<dbReference type="InterPro" id="IPR050513">
    <property type="entry name" value="RavA_ATPases"/>
</dbReference>
<dbReference type="InterPro" id="IPR003593">
    <property type="entry name" value="AAA+_ATPase"/>
</dbReference>
<dbReference type="RefSeq" id="WP_251224952.1">
    <property type="nucleotide sequence ID" value="NZ_JAMBOL010000033.1"/>
</dbReference>
<keyword evidence="3" id="KW-1185">Reference proteome</keyword>
<gene>
    <name evidence="2" type="ORF">M3202_19745</name>
</gene>
<feature type="domain" description="AAA+ ATPase" evidence="1">
    <location>
        <begin position="38"/>
        <end position="179"/>
    </location>
</feature>
<dbReference type="PANTHER" id="PTHR32204:SF0">
    <property type="entry name" value="ATPASE RAVA"/>
    <property type="match status" value="1"/>
</dbReference>
<name>A0A9X2DTA0_9BACI</name>
<accession>A0A9X2DTA0</accession>
<dbReference type="AlphaFoldDB" id="A0A9X2DTA0"/>
<evidence type="ECO:0000313" key="2">
    <source>
        <dbReference type="EMBL" id="MCM3716281.1"/>
    </source>
</evidence>
<evidence type="ECO:0000259" key="1">
    <source>
        <dbReference type="SMART" id="SM00382"/>
    </source>
</evidence>
<evidence type="ECO:0000313" key="3">
    <source>
        <dbReference type="Proteomes" id="UP001139179"/>
    </source>
</evidence>
<dbReference type="Pfam" id="PF17868">
    <property type="entry name" value="AAA_lid_8"/>
    <property type="match status" value="1"/>
</dbReference>
<dbReference type="Gene3D" id="3.40.50.300">
    <property type="entry name" value="P-loop containing nucleotide triphosphate hydrolases"/>
    <property type="match status" value="1"/>
</dbReference>
<dbReference type="Proteomes" id="UP001139179">
    <property type="component" value="Unassembled WGS sequence"/>
</dbReference>
<dbReference type="CDD" id="cd00009">
    <property type="entry name" value="AAA"/>
    <property type="match status" value="1"/>
</dbReference>
<proteinExistence type="predicted"/>
<dbReference type="EMBL" id="JAMBOL010000033">
    <property type="protein sequence ID" value="MCM3716281.1"/>
    <property type="molecule type" value="Genomic_DNA"/>
</dbReference>
<reference evidence="2" key="1">
    <citation type="submission" date="2022-05" db="EMBL/GenBank/DDBJ databases">
        <title>Comparative Genomics of Spacecraft Associated Microbes.</title>
        <authorList>
            <person name="Tran M.T."/>
            <person name="Wright A."/>
            <person name="Seuylemezian A."/>
            <person name="Eisen J."/>
            <person name="Coil D."/>
        </authorList>
    </citation>
    <scope>NUCLEOTIDE SEQUENCE</scope>
    <source>
        <strain evidence="2">214.1.1</strain>
    </source>
</reference>
<dbReference type="SMART" id="SM00382">
    <property type="entry name" value="AAA"/>
    <property type="match status" value="1"/>
</dbReference>
<dbReference type="Pfam" id="PF20030">
    <property type="entry name" value="bpMoxR"/>
    <property type="match status" value="1"/>
</dbReference>
<dbReference type="PANTHER" id="PTHR32204">
    <property type="entry name" value="ATPASE RAVA"/>
    <property type="match status" value="1"/>
</dbReference>